<keyword evidence="8" id="KW-0732">Signal</keyword>
<dbReference type="PANTHER" id="PTHR30026">
    <property type="entry name" value="OUTER MEMBRANE PROTEIN TOLC"/>
    <property type="match status" value="1"/>
</dbReference>
<dbReference type="GO" id="GO:0009279">
    <property type="term" value="C:cell outer membrane"/>
    <property type="evidence" value="ECO:0007669"/>
    <property type="project" value="UniProtKB-SubCell"/>
</dbReference>
<reference evidence="9 10" key="2">
    <citation type="submission" date="2014-09" db="EMBL/GenBank/DDBJ databases">
        <authorList>
            <consortium name="NBRP consortium"/>
            <person name="Sawabe T."/>
            <person name="Meirelles P."/>
            <person name="Nakanishi M."/>
            <person name="Sayaka M."/>
            <person name="Hattori M."/>
            <person name="Ohkuma M."/>
        </authorList>
    </citation>
    <scope>NUCLEOTIDE SEQUENCE [LARGE SCALE GENOMIC DNA]</scope>
    <source>
        <strain evidence="9 10">JCM 19240</strain>
    </source>
</reference>
<keyword evidence="6" id="KW-0472">Membrane</keyword>
<organism evidence="9 10">
    <name type="scientific">Vibrio maritimus</name>
    <dbReference type="NCBI Taxonomy" id="990268"/>
    <lineage>
        <taxon>Bacteria</taxon>
        <taxon>Pseudomonadati</taxon>
        <taxon>Pseudomonadota</taxon>
        <taxon>Gammaproteobacteria</taxon>
        <taxon>Vibrionales</taxon>
        <taxon>Vibrionaceae</taxon>
        <taxon>Vibrio</taxon>
    </lineage>
</organism>
<name>A0A090T472_9VIBR</name>
<evidence type="ECO:0000256" key="7">
    <source>
        <dbReference type="ARBA" id="ARBA00023237"/>
    </source>
</evidence>
<keyword evidence="5" id="KW-0812">Transmembrane</keyword>
<evidence type="ECO:0000256" key="4">
    <source>
        <dbReference type="ARBA" id="ARBA00022452"/>
    </source>
</evidence>
<comment type="similarity">
    <text evidence="2">Belongs to the outer membrane factor (OMF) (TC 1.B.17) family.</text>
</comment>
<reference evidence="9 10" key="1">
    <citation type="submission" date="2014-09" db="EMBL/GenBank/DDBJ databases">
        <title>Vibrio maritimus JCM 19240. (C210) whole genome shotgun sequence.</title>
        <authorList>
            <person name="Sawabe T."/>
            <person name="Meirelles P."/>
            <person name="Nakanishi M."/>
            <person name="Sayaka M."/>
            <person name="Hattori M."/>
            <person name="Ohkuma M."/>
        </authorList>
    </citation>
    <scope>NUCLEOTIDE SEQUENCE [LARGE SCALE GENOMIC DNA]</scope>
    <source>
        <strain evidence="9 10">JCM 19240</strain>
    </source>
</reference>
<feature type="signal peptide" evidence="8">
    <location>
        <begin position="1"/>
        <end position="25"/>
    </location>
</feature>
<dbReference type="Proteomes" id="UP000029224">
    <property type="component" value="Unassembled WGS sequence"/>
</dbReference>
<evidence type="ECO:0000313" key="9">
    <source>
        <dbReference type="EMBL" id="GAL33534.1"/>
    </source>
</evidence>
<dbReference type="Pfam" id="PF02321">
    <property type="entry name" value="OEP"/>
    <property type="match status" value="2"/>
</dbReference>
<evidence type="ECO:0000256" key="3">
    <source>
        <dbReference type="ARBA" id="ARBA00022448"/>
    </source>
</evidence>
<accession>A0A090T472</accession>
<dbReference type="GO" id="GO:1990281">
    <property type="term" value="C:efflux pump complex"/>
    <property type="evidence" value="ECO:0007669"/>
    <property type="project" value="TreeGrafter"/>
</dbReference>
<feature type="chain" id="PRO_5001865560" evidence="8">
    <location>
        <begin position="26"/>
        <end position="443"/>
    </location>
</feature>
<dbReference type="SUPFAM" id="SSF56954">
    <property type="entry name" value="Outer membrane efflux proteins (OEP)"/>
    <property type="match status" value="1"/>
</dbReference>
<comment type="subcellular location">
    <subcellularLocation>
        <location evidence="1">Cell outer membrane</location>
    </subcellularLocation>
</comment>
<evidence type="ECO:0000313" key="10">
    <source>
        <dbReference type="Proteomes" id="UP000029224"/>
    </source>
</evidence>
<keyword evidence="10" id="KW-1185">Reference proteome</keyword>
<keyword evidence="4" id="KW-1134">Transmembrane beta strand</keyword>
<evidence type="ECO:0000256" key="6">
    <source>
        <dbReference type="ARBA" id="ARBA00023136"/>
    </source>
</evidence>
<keyword evidence="3" id="KW-0813">Transport</keyword>
<dbReference type="InterPro" id="IPR051906">
    <property type="entry name" value="TolC-like"/>
</dbReference>
<keyword evidence="7" id="KW-0998">Cell outer membrane</keyword>
<dbReference type="PANTHER" id="PTHR30026:SF22">
    <property type="entry name" value="OUTER MEMBRANE EFFLUX PROTEIN"/>
    <property type="match status" value="1"/>
</dbReference>
<dbReference type="GO" id="GO:0015562">
    <property type="term" value="F:efflux transmembrane transporter activity"/>
    <property type="evidence" value="ECO:0007669"/>
    <property type="project" value="InterPro"/>
</dbReference>
<evidence type="ECO:0000256" key="2">
    <source>
        <dbReference type="ARBA" id="ARBA00007613"/>
    </source>
</evidence>
<sequence>MRVTKLVLSSCLAIMPLAFTPAASAISLEQSVAFAIDYSPEVLAQYSRYQSVIRDGDAAGGDRLPQVNLYAAAGVEETRYNNGNYIDPDDRRLNRTEMGVRVSQLLFDGFGTSANVKRLGYEAEAERLTLISRAENVSLDVTRTYLELLEAETLLQLANRNVLEHQEIYKDVLDKKGQGLASNSDLAQISARVATAQSSQIAAQNNLFDLKTQFLRQVGKPGSDLVFPKFDSALLPSTLDVAIQQAVDNHPEIKAAMVDMDAARQEIRREKGDYFPEVKIELHANKNRNVGNVIGPDEDMRAMLTLDYDLFNGFSTDARVESSAWRLEEARAIRVRTEREVREGTELAWNAYSMLEQQIRLLEQNVDAAKIAELGYIQQFNVGRRSLLDVLDAKVEVFLARQNYVRSKYDRTFAAYRLLNAMGVLTYALRVEHPEEWQKEGDS</sequence>
<evidence type="ECO:0000256" key="8">
    <source>
        <dbReference type="SAM" id="SignalP"/>
    </source>
</evidence>
<dbReference type="OrthoDB" id="9814637at2"/>
<dbReference type="InterPro" id="IPR003423">
    <property type="entry name" value="OMP_efflux"/>
</dbReference>
<protein>
    <submittedName>
        <fullName evidence="9">Agglutination protein</fullName>
    </submittedName>
</protein>
<dbReference type="GO" id="GO:0015288">
    <property type="term" value="F:porin activity"/>
    <property type="evidence" value="ECO:0007669"/>
    <property type="project" value="TreeGrafter"/>
</dbReference>
<gene>
    <name evidence="9" type="ORF">JCM19240_2230</name>
</gene>
<dbReference type="AlphaFoldDB" id="A0A090T472"/>
<dbReference type="EMBL" id="BBMT01000003">
    <property type="protein sequence ID" value="GAL33534.1"/>
    <property type="molecule type" value="Genomic_DNA"/>
</dbReference>
<dbReference type="InterPro" id="IPR010130">
    <property type="entry name" value="T1SS_OMP_TolC"/>
</dbReference>
<evidence type="ECO:0000256" key="1">
    <source>
        <dbReference type="ARBA" id="ARBA00004442"/>
    </source>
</evidence>
<comment type="caution">
    <text evidence="9">The sequence shown here is derived from an EMBL/GenBank/DDBJ whole genome shotgun (WGS) entry which is preliminary data.</text>
</comment>
<proteinExistence type="inferred from homology"/>
<dbReference type="Gene3D" id="1.20.1600.10">
    <property type="entry name" value="Outer membrane efflux proteins (OEP)"/>
    <property type="match status" value="1"/>
</dbReference>
<evidence type="ECO:0000256" key="5">
    <source>
        <dbReference type="ARBA" id="ARBA00022692"/>
    </source>
</evidence>
<dbReference type="NCBIfam" id="TIGR01844">
    <property type="entry name" value="type_I_sec_TolC"/>
    <property type="match status" value="1"/>
</dbReference>